<dbReference type="Pfam" id="PF04836">
    <property type="entry name" value="IFRD_C"/>
    <property type="match status" value="1"/>
</dbReference>
<dbReference type="PANTHER" id="PTHR12354">
    <property type="entry name" value="INTERFERON-RELATED DEVELOPMENTAL REGULATOR"/>
    <property type="match status" value="1"/>
</dbReference>
<reference evidence="5 6" key="1">
    <citation type="submission" date="2022-05" db="EMBL/GenBank/DDBJ databases">
        <authorList>
            <consortium name="Genoscope - CEA"/>
            <person name="William W."/>
        </authorList>
    </citation>
    <scope>NUCLEOTIDE SEQUENCE [LARGE SCALE GENOMIC DNA]</scope>
</reference>
<gene>
    <name evidence="5" type="ORF">PLOB_00031242</name>
</gene>
<dbReference type="Proteomes" id="UP001159405">
    <property type="component" value="Unassembled WGS sequence"/>
</dbReference>
<feature type="compositionally biased region" description="Polar residues" evidence="2">
    <location>
        <begin position="37"/>
        <end position="49"/>
    </location>
</feature>
<evidence type="ECO:0000259" key="3">
    <source>
        <dbReference type="Pfam" id="PF04836"/>
    </source>
</evidence>
<sequence>MPKGDSKGKGGRGKRGQQPRKKGRRGDEESDDEDLETQSVASYSSTPGTHSGEEADGLDEGGEEDYEDDFEQVLADCIDRATQKSAQGRQSALFAIQKALKSRIVHEFLSDRKVTIVDCIEKCVKRGTKEDRVLASSIAVLLCVQFGAGSESEDVFRSMKPHLITVIQDQTAGSVARASCATSLALCCFIASEDHDELFECSAVLEAIFDNKKTVKPDEVPLYGSILAAWALLLSVTPENQAYILINKHLRRMTFLLQTSDLSVRIAAGELLALMYEMGRNVHEDFGYRDRNGVCDLIRELATEGNKHIAKKDLRQQRSSFRDILKTIEEGVAPEEVVKFGAEYMELDSWVRRRQYIALKDALGTGVTLHLQENDLLRDIFDLGPQLKPTDVHKTSRYQRQLYNNAVSKARTLVRGKNRDKRNAFMY</sequence>
<dbReference type="Pfam" id="PF05004">
    <property type="entry name" value="IFRD"/>
    <property type="match status" value="1"/>
</dbReference>
<dbReference type="PANTHER" id="PTHR12354:SF1">
    <property type="entry name" value="INTERFERON-RELATED DEVELOPMENTAL REGULATOR 1"/>
    <property type="match status" value="1"/>
</dbReference>
<evidence type="ECO:0000256" key="1">
    <source>
        <dbReference type="ARBA" id="ARBA00008828"/>
    </source>
</evidence>
<comment type="similarity">
    <text evidence="1">Belongs to the IFRD family.</text>
</comment>
<feature type="domain" description="Interferon-related developmental regulator C-terminal" evidence="3">
    <location>
        <begin position="374"/>
        <end position="423"/>
    </location>
</feature>
<proteinExistence type="inferred from homology"/>
<dbReference type="InterPro" id="IPR016024">
    <property type="entry name" value="ARM-type_fold"/>
</dbReference>
<feature type="compositionally biased region" description="Acidic residues" evidence="2">
    <location>
        <begin position="54"/>
        <end position="65"/>
    </location>
</feature>
<keyword evidence="6" id="KW-1185">Reference proteome</keyword>
<evidence type="ECO:0008006" key="7">
    <source>
        <dbReference type="Google" id="ProtNLM"/>
    </source>
</evidence>
<dbReference type="InterPro" id="IPR006921">
    <property type="entry name" value="Interferon-rel_develop_reg_C"/>
</dbReference>
<organism evidence="5 6">
    <name type="scientific">Porites lobata</name>
    <dbReference type="NCBI Taxonomy" id="104759"/>
    <lineage>
        <taxon>Eukaryota</taxon>
        <taxon>Metazoa</taxon>
        <taxon>Cnidaria</taxon>
        <taxon>Anthozoa</taxon>
        <taxon>Hexacorallia</taxon>
        <taxon>Scleractinia</taxon>
        <taxon>Fungiina</taxon>
        <taxon>Poritidae</taxon>
        <taxon>Porites</taxon>
    </lineage>
</organism>
<evidence type="ECO:0000259" key="4">
    <source>
        <dbReference type="Pfam" id="PF05004"/>
    </source>
</evidence>
<dbReference type="InterPro" id="IPR039777">
    <property type="entry name" value="IFRD"/>
</dbReference>
<name>A0ABN8MWH8_9CNID</name>
<dbReference type="SUPFAM" id="SSF48371">
    <property type="entry name" value="ARM repeat"/>
    <property type="match status" value="1"/>
</dbReference>
<evidence type="ECO:0000256" key="2">
    <source>
        <dbReference type="SAM" id="MobiDB-lite"/>
    </source>
</evidence>
<evidence type="ECO:0000313" key="6">
    <source>
        <dbReference type="Proteomes" id="UP001159405"/>
    </source>
</evidence>
<dbReference type="InterPro" id="IPR007701">
    <property type="entry name" value="Interferon-rel_develop_reg_N"/>
</dbReference>
<accession>A0ABN8MWH8</accession>
<dbReference type="EMBL" id="CALNXK010000004">
    <property type="protein sequence ID" value="CAH3035916.1"/>
    <property type="molecule type" value="Genomic_DNA"/>
</dbReference>
<feature type="compositionally biased region" description="Basic residues" evidence="2">
    <location>
        <begin position="9"/>
        <end position="24"/>
    </location>
</feature>
<feature type="domain" description="Interferon-related developmental regulator N-terminal" evidence="4">
    <location>
        <begin position="51"/>
        <end position="329"/>
    </location>
</feature>
<feature type="region of interest" description="Disordered" evidence="2">
    <location>
        <begin position="1"/>
        <end position="65"/>
    </location>
</feature>
<evidence type="ECO:0000313" key="5">
    <source>
        <dbReference type="EMBL" id="CAH3035916.1"/>
    </source>
</evidence>
<comment type="caution">
    <text evidence="5">The sequence shown here is derived from an EMBL/GenBank/DDBJ whole genome shotgun (WGS) entry which is preliminary data.</text>
</comment>
<protein>
    <recommendedName>
        <fullName evidence="7">Interferon-related developmental regulator 1</fullName>
    </recommendedName>
</protein>